<evidence type="ECO:0000256" key="1">
    <source>
        <dbReference type="SAM" id="MobiDB-lite"/>
    </source>
</evidence>
<feature type="region of interest" description="Disordered" evidence="1">
    <location>
        <begin position="79"/>
        <end position="120"/>
    </location>
</feature>
<organism evidence="2">
    <name type="scientific">Ananas comosus var. bracteatus</name>
    <name type="common">red pineapple</name>
    <dbReference type="NCBI Taxonomy" id="296719"/>
    <lineage>
        <taxon>Eukaryota</taxon>
        <taxon>Viridiplantae</taxon>
        <taxon>Streptophyta</taxon>
        <taxon>Embryophyta</taxon>
        <taxon>Tracheophyta</taxon>
        <taxon>Spermatophyta</taxon>
        <taxon>Magnoliopsida</taxon>
        <taxon>Liliopsida</taxon>
        <taxon>Poales</taxon>
        <taxon>Bromeliaceae</taxon>
        <taxon>Bromelioideae</taxon>
        <taxon>Ananas</taxon>
    </lineage>
</organism>
<dbReference type="AlphaFoldDB" id="A0A6V7NT88"/>
<dbReference type="EMBL" id="LR862141">
    <property type="protein sequence ID" value="CAD1821810.1"/>
    <property type="molecule type" value="Genomic_DNA"/>
</dbReference>
<gene>
    <name evidence="2" type="ORF">CB5_LOCUS5021</name>
</gene>
<sequence length="120" mass="11785">MRTNGGARDNIAAPAVLPLASPIPGSCRPNRSESRRAGRSELAAAAAKSVLLSLCLPLLLLPLRGDASFAATALCSARRTSDPFKPPPVSTPSASASAGAVAGAGAKSSSSSAVSSSAVE</sequence>
<proteinExistence type="predicted"/>
<reference evidence="2" key="1">
    <citation type="submission" date="2020-07" db="EMBL/GenBank/DDBJ databases">
        <authorList>
            <person name="Lin J."/>
        </authorList>
    </citation>
    <scope>NUCLEOTIDE SEQUENCE</scope>
</reference>
<evidence type="ECO:0000313" key="2">
    <source>
        <dbReference type="EMBL" id="CAD1821810.1"/>
    </source>
</evidence>
<protein>
    <submittedName>
        <fullName evidence="2">Uncharacterized protein</fullName>
    </submittedName>
</protein>
<accession>A0A6V7NT88</accession>
<feature type="compositionally biased region" description="Low complexity" evidence="1">
    <location>
        <begin position="93"/>
        <end position="120"/>
    </location>
</feature>
<name>A0A6V7NT88_ANACO</name>